<dbReference type="EMBL" id="JBHSNC010000005">
    <property type="protein sequence ID" value="MFC5528125.1"/>
    <property type="molecule type" value="Genomic_DNA"/>
</dbReference>
<evidence type="ECO:0000259" key="1">
    <source>
        <dbReference type="Pfam" id="PF23343"/>
    </source>
</evidence>
<protein>
    <recommendedName>
        <fullName evidence="1">Replication-associated protein ORF2/G2P domain-containing protein</fullName>
    </recommendedName>
</protein>
<keyword evidence="3" id="KW-1185">Reference proteome</keyword>
<gene>
    <name evidence="2" type="ORF">ACFPQ4_01445</name>
</gene>
<dbReference type="RefSeq" id="WP_378109936.1">
    <property type="nucleotide sequence ID" value="NZ_JBHSNC010000005.1"/>
</dbReference>
<sequence length="156" mass="18842">MEVEKVFRNTRIYDLNGDYEAILCRTGWKINNPKKEFPQTKRGESKDYEQNRAKTLQKARSKIRRLIKFYKLDRFVTLTFAENEDDLKAADREFRKFMKRLLRKYPDFKYVGVREFQQRGAIHYHLAVNTFIPHAEISEIWGKGFVWVERKTGRID</sequence>
<dbReference type="Pfam" id="PF23343">
    <property type="entry name" value="REP_ORF2-G2P"/>
    <property type="match status" value="1"/>
</dbReference>
<evidence type="ECO:0000313" key="2">
    <source>
        <dbReference type="EMBL" id="MFC5528125.1"/>
    </source>
</evidence>
<comment type="caution">
    <text evidence="2">The sequence shown here is derived from an EMBL/GenBank/DDBJ whole genome shotgun (WGS) entry which is preliminary data.</text>
</comment>
<dbReference type="InterPro" id="IPR056906">
    <property type="entry name" value="ORF2/G2P_dom"/>
</dbReference>
<proteinExistence type="predicted"/>
<feature type="domain" description="Replication-associated protein ORF2/G2P" evidence="1">
    <location>
        <begin position="74"/>
        <end position="150"/>
    </location>
</feature>
<evidence type="ECO:0000313" key="3">
    <source>
        <dbReference type="Proteomes" id="UP001596108"/>
    </source>
</evidence>
<dbReference type="Proteomes" id="UP001596108">
    <property type="component" value="Unassembled WGS sequence"/>
</dbReference>
<organism evidence="2 3">
    <name type="scientific">Cohnella yongneupensis</name>
    <dbReference type="NCBI Taxonomy" id="425006"/>
    <lineage>
        <taxon>Bacteria</taxon>
        <taxon>Bacillati</taxon>
        <taxon>Bacillota</taxon>
        <taxon>Bacilli</taxon>
        <taxon>Bacillales</taxon>
        <taxon>Paenibacillaceae</taxon>
        <taxon>Cohnella</taxon>
    </lineage>
</organism>
<name>A0ABW0QTM9_9BACL</name>
<reference evidence="3" key="1">
    <citation type="journal article" date="2019" name="Int. J. Syst. Evol. Microbiol.">
        <title>The Global Catalogue of Microorganisms (GCM) 10K type strain sequencing project: providing services to taxonomists for standard genome sequencing and annotation.</title>
        <authorList>
            <consortium name="The Broad Institute Genomics Platform"/>
            <consortium name="The Broad Institute Genome Sequencing Center for Infectious Disease"/>
            <person name="Wu L."/>
            <person name="Ma J."/>
        </authorList>
    </citation>
    <scope>NUCLEOTIDE SEQUENCE [LARGE SCALE GENOMIC DNA]</scope>
    <source>
        <strain evidence="3">CGMCC 1.18578</strain>
    </source>
</reference>
<accession>A0ABW0QTM9</accession>